<accession>A0AA46SXN1</accession>
<dbReference type="AlphaFoldDB" id="A0AA46SXN1"/>
<gene>
    <name evidence="1" type="ORF">NG824_08745</name>
</gene>
<organism evidence="1 2">
    <name type="scientific">Xanthomonas sacchari</name>
    <dbReference type="NCBI Taxonomy" id="56458"/>
    <lineage>
        <taxon>Bacteria</taxon>
        <taxon>Pseudomonadati</taxon>
        <taxon>Pseudomonadota</taxon>
        <taxon>Gammaproteobacteria</taxon>
        <taxon>Lysobacterales</taxon>
        <taxon>Lysobacteraceae</taxon>
        <taxon>Xanthomonas</taxon>
    </lineage>
</organism>
<dbReference type="EMBL" id="CP099534">
    <property type="protein sequence ID" value="UYK90460.1"/>
    <property type="molecule type" value="Genomic_DNA"/>
</dbReference>
<protein>
    <submittedName>
        <fullName evidence="1">Uncharacterized protein</fullName>
    </submittedName>
</protein>
<dbReference type="Proteomes" id="UP001164392">
    <property type="component" value="Chromosome"/>
</dbReference>
<reference evidence="1" key="1">
    <citation type="submission" date="2022-06" db="EMBL/GenBank/DDBJ databases">
        <title>Dynamics of rice microbiomes reveals core vertical transmitted seed endophytes.</title>
        <authorList>
            <person name="Liao K."/>
            <person name="Zhang X."/>
        </authorList>
    </citation>
    <scope>NUCLEOTIDE SEQUENCE</scope>
    <source>
        <strain evidence="1">JR3-14</strain>
    </source>
</reference>
<evidence type="ECO:0000313" key="1">
    <source>
        <dbReference type="EMBL" id="UYK90460.1"/>
    </source>
</evidence>
<sequence length="156" mass="17242">MIFAFYSNFDCAQWQCKFVKNLLVIIAAVFLISGCGRSRSEDAYYGLWSSRKADAEIRQLRLGHDMKFEVKAFPAAVACSDSTVLGDIDGGGAWEYDAEDGRILLDFSKITNGKCKTPYAMVIFDQPGSKLAAFSDVEMPSSGVVFEHSVDGRNRL</sequence>
<evidence type="ECO:0000313" key="2">
    <source>
        <dbReference type="Proteomes" id="UP001164392"/>
    </source>
</evidence>
<proteinExistence type="predicted"/>
<dbReference type="RefSeq" id="WP_267093955.1">
    <property type="nucleotide sequence ID" value="NZ_CP099534.1"/>
</dbReference>
<name>A0AA46SXN1_9XANT</name>